<dbReference type="PANTHER" id="PTHR20974">
    <property type="entry name" value="UPF0585 PROTEIN CG18661"/>
    <property type="match status" value="1"/>
</dbReference>
<dbReference type="GO" id="GO:0008168">
    <property type="term" value="F:methyltransferase activity"/>
    <property type="evidence" value="ECO:0007669"/>
    <property type="project" value="UniProtKB-KW"/>
</dbReference>
<dbReference type="InterPro" id="IPR029063">
    <property type="entry name" value="SAM-dependent_MTases_sf"/>
</dbReference>
<keyword evidence="1" id="KW-0489">Methyltransferase</keyword>
<dbReference type="SUPFAM" id="SSF53335">
    <property type="entry name" value="S-adenosyl-L-methionine-dependent methyltransferases"/>
    <property type="match status" value="1"/>
</dbReference>
<dbReference type="EMBL" id="UOEG01000010">
    <property type="protein sequence ID" value="VAV87576.1"/>
    <property type="molecule type" value="Genomic_DNA"/>
</dbReference>
<dbReference type="GO" id="GO:0032259">
    <property type="term" value="P:methylation"/>
    <property type="evidence" value="ECO:0007669"/>
    <property type="project" value="UniProtKB-KW"/>
</dbReference>
<organism evidence="1">
    <name type="scientific">hydrothermal vent metagenome</name>
    <dbReference type="NCBI Taxonomy" id="652676"/>
    <lineage>
        <taxon>unclassified sequences</taxon>
        <taxon>metagenomes</taxon>
        <taxon>ecological metagenomes</taxon>
    </lineage>
</organism>
<name>A0A3B0RFE1_9ZZZZ</name>
<dbReference type="Pfam" id="PF06080">
    <property type="entry name" value="DUF938"/>
    <property type="match status" value="1"/>
</dbReference>
<proteinExistence type="predicted"/>
<dbReference type="AlphaFoldDB" id="A0A3B0RFE1"/>
<sequence length="221" mass="23869">AQRTRLPKNVSVAHDLEGGRLNAPAAERNAPAITEMIRQHAAPTGKALEIASGTGQHVVAFAAALPGLAWQPTEIDAARRHSINAWAKQADLPNLHPAIALDATTPGWSRQHVGYDVMVLINLTHLISAPETQIIFNEVANTLAPGGRFFLYGPFLRDGVATSEGDKTFHASLRAKDPEIGYKDTGDIYDWLQIAGLDVVQMEEMPANNLMIISEAPQGKQ</sequence>
<dbReference type="PANTHER" id="PTHR20974:SF0">
    <property type="entry name" value="UPF0585 PROTEIN CG18661"/>
    <property type="match status" value="1"/>
</dbReference>
<gene>
    <name evidence="1" type="ORF">MNBD_ALPHA07-2030</name>
</gene>
<protein>
    <submittedName>
        <fullName evidence="1">SAM-dependent methyltransferases</fullName>
    </submittedName>
</protein>
<accession>A0A3B0RFE1</accession>
<evidence type="ECO:0000313" key="1">
    <source>
        <dbReference type="EMBL" id="VAV87576.1"/>
    </source>
</evidence>
<dbReference type="InterPro" id="IPR010342">
    <property type="entry name" value="DUF938"/>
</dbReference>
<dbReference type="Gene3D" id="3.40.50.150">
    <property type="entry name" value="Vaccinia Virus protein VP39"/>
    <property type="match status" value="1"/>
</dbReference>
<reference evidence="1" key="1">
    <citation type="submission" date="2018-06" db="EMBL/GenBank/DDBJ databases">
        <authorList>
            <person name="Zhirakovskaya E."/>
        </authorList>
    </citation>
    <scope>NUCLEOTIDE SEQUENCE</scope>
</reference>
<keyword evidence="1" id="KW-0808">Transferase</keyword>
<feature type="non-terminal residue" evidence="1">
    <location>
        <position position="1"/>
    </location>
</feature>